<keyword evidence="2" id="KW-1185">Reference proteome</keyword>
<dbReference type="Pfam" id="PF04255">
    <property type="entry name" value="DUF433"/>
    <property type="match status" value="1"/>
</dbReference>
<evidence type="ECO:0000313" key="2">
    <source>
        <dbReference type="Proteomes" id="UP000744769"/>
    </source>
</evidence>
<dbReference type="InterPro" id="IPR009057">
    <property type="entry name" value="Homeodomain-like_sf"/>
</dbReference>
<dbReference type="InterPro" id="IPR007367">
    <property type="entry name" value="DUF433"/>
</dbReference>
<dbReference type="Proteomes" id="UP000744769">
    <property type="component" value="Unassembled WGS sequence"/>
</dbReference>
<accession>A0A967B1Q7</accession>
<comment type="caution">
    <text evidence="1">The sequence shown here is derived from an EMBL/GenBank/DDBJ whole genome shotgun (WGS) entry which is preliminary data.</text>
</comment>
<dbReference type="SUPFAM" id="SSF46689">
    <property type="entry name" value="Homeodomain-like"/>
    <property type="match status" value="1"/>
</dbReference>
<dbReference type="AlphaFoldDB" id="A0A967B1Q7"/>
<name>A0A967B1Q7_9MICO</name>
<protein>
    <submittedName>
        <fullName evidence="1">DUF433 domain-containing protein</fullName>
    </submittedName>
</protein>
<dbReference type="RefSeq" id="WP_166197066.1">
    <property type="nucleotide sequence ID" value="NZ_JAAOIV010000008.1"/>
</dbReference>
<dbReference type="EMBL" id="JAAOIV010000008">
    <property type="protein sequence ID" value="NHN56394.1"/>
    <property type="molecule type" value="Genomic_DNA"/>
</dbReference>
<evidence type="ECO:0000313" key="1">
    <source>
        <dbReference type="EMBL" id="NHN56394.1"/>
    </source>
</evidence>
<organism evidence="1 2">
    <name type="scientific">Metallococcus carri</name>
    <dbReference type="NCBI Taxonomy" id="1656884"/>
    <lineage>
        <taxon>Bacteria</taxon>
        <taxon>Bacillati</taxon>
        <taxon>Actinomycetota</taxon>
        <taxon>Actinomycetes</taxon>
        <taxon>Micrococcales</taxon>
        <taxon>Dermacoccaceae</taxon>
        <taxon>Metallococcus</taxon>
    </lineage>
</organism>
<gene>
    <name evidence="1" type="ORF">G9U51_11460</name>
</gene>
<proteinExistence type="predicted"/>
<sequence length="244" mass="26752">MGATGADIYSTVGVVWCDVAMVGVTVLDREVYAEAEAARLLAMPQSTLHYWLEGRTQGGHTYLPILREQVTSRRVVTWGEFVEAALLRGYRNQKVPMPQLRAFIERLREETGAPYPLAEHRPWVSGTDLLFAAQEEADLPPEFWLVSNGQGLLTYPGDAFVHRVTWAEGIAQRLRPPVASNESPVVIDPLQRFGRPSIAGVSTAALADEVEAGATVEEVAEDFGISAEDVRWAVAYENESANAA</sequence>
<reference evidence="1" key="1">
    <citation type="submission" date="2020-03" db="EMBL/GenBank/DDBJ databases">
        <title>Draft sequencing of Calidifontibacter sp. DB0510.</title>
        <authorList>
            <person name="Kim D.-U."/>
        </authorList>
    </citation>
    <scope>NUCLEOTIDE SEQUENCE</scope>
    <source>
        <strain evidence="1">DB0510</strain>
    </source>
</reference>